<dbReference type="InterPro" id="IPR050283">
    <property type="entry name" value="E-box_TF_Regulators"/>
</dbReference>
<gene>
    <name evidence="3" type="ORF">NP493_974g00049</name>
</gene>
<evidence type="ECO:0000313" key="3">
    <source>
        <dbReference type="EMBL" id="KAK2172320.1"/>
    </source>
</evidence>
<dbReference type="SUPFAM" id="SSF47459">
    <property type="entry name" value="HLH, helix-loop-helix DNA-binding domain"/>
    <property type="match status" value="1"/>
</dbReference>
<dbReference type="GO" id="GO:0000981">
    <property type="term" value="F:DNA-binding transcription factor activity, RNA polymerase II-specific"/>
    <property type="evidence" value="ECO:0007669"/>
    <property type="project" value="TreeGrafter"/>
</dbReference>
<dbReference type="PANTHER" id="PTHR23349:SF112">
    <property type="entry name" value="48 RELATED 1, ISOFORM B"/>
    <property type="match status" value="1"/>
</dbReference>
<sequence>MDDVVESTTDESYGAGISWKSTKTSPARRRQRHAANTRERRRMKTINDAFEGLRARVPVARDDRKLPKVDTLRLAIAYIRKLSGMINVSCDTASNVNPGVGTAKCRTIRSLSDPTLDQVNITFLVVLDCPLRDL</sequence>
<comment type="caution">
    <text evidence="3">The sequence shown here is derived from an EMBL/GenBank/DDBJ whole genome shotgun (WGS) entry which is preliminary data.</text>
</comment>
<proteinExistence type="predicted"/>
<reference evidence="3" key="1">
    <citation type="journal article" date="2023" name="Mol. Biol. Evol.">
        <title>Third-Generation Sequencing Reveals the Adaptive Role of the Epigenome in Three Deep-Sea Polychaetes.</title>
        <authorList>
            <person name="Perez M."/>
            <person name="Aroh O."/>
            <person name="Sun Y."/>
            <person name="Lan Y."/>
            <person name="Juniper S.K."/>
            <person name="Young C.R."/>
            <person name="Angers B."/>
            <person name="Qian P.Y."/>
        </authorList>
    </citation>
    <scope>NUCLEOTIDE SEQUENCE</scope>
    <source>
        <strain evidence="3">R07B-5</strain>
    </source>
</reference>
<feature type="domain" description="BHLH" evidence="2">
    <location>
        <begin position="30"/>
        <end position="82"/>
    </location>
</feature>
<dbReference type="PANTHER" id="PTHR23349">
    <property type="entry name" value="BASIC HELIX-LOOP-HELIX TRANSCRIPTION FACTOR, TWIST"/>
    <property type="match status" value="1"/>
</dbReference>
<accession>A0AAD9KKH3</accession>
<dbReference type="GO" id="GO:0000977">
    <property type="term" value="F:RNA polymerase II transcription regulatory region sequence-specific DNA binding"/>
    <property type="evidence" value="ECO:0007669"/>
    <property type="project" value="TreeGrafter"/>
</dbReference>
<feature type="region of interest" description="Disordered" evidence="1">
    <location>
        <begin position="1"/>
        <end position="39"/>
    </location>
</feature>
<dbReference type="SMART" id="SM00353">
    <property type="entry name" value="HLH"/>
    <property type="match status" value="1"/>
</dbReference>
<dbReference type="EMBL" id="JAODUO010000972">
    <property type="protein sequence ID" value="KAK2172320.1"/>
    <property type="molecule type" value="Genomic_DNA"/>
</dbReference>
<dbReference type="PROSITE" id="PS50888">
    <property type="entry name" value="BHLH"/>
    <property type="match status" value="1"/>
</dbReference>
<protein>
    <recommendedName>
        <fullName evidence="2">BHLH domain-containing protein</fullName>
    </recommendedName>
</protein>
<dbReference type="Pfam" id="PF00010">
    <property type="entry name" value="HLH"/>
    <property type="match status" value="1"/>
</dbReference>
<evidence type="ECO:0000256" key="1">
    <source>
        <dbReference type="SAM" id="MobiDB-lite"/>
    </source>
</evidence>
<dbReference type="GO" id="GO:0032502">
    <property type="term" value="P:developmental process"/>
    <property type="evidence" value="ECO:0007669"/>
    <property type="project" value="TreeGrafter"/>
</dbReference>
<evidence type="ECO:0000313" key="4">
    <source>
        <dbReference type="Proteomes" id="UP001209878"/>
    </source>
</evidence>
<dbReference type="InterPro" id="IPR036638">
    <property type="entry name" value="HLH_DNA-bd_sf"/>
</dbReference>
<dbReference type="Gene3D" id="4.10.280.10">
    <property type="entry name" value="Helix-loop-helix DNA-binding domain"/>
    <property type="match status" value="1"/>
</dbReference>
<feature type="compositionally biased region" description="Basic residues" evidence="1">
    <location>
        <begin position="26"/>
        <end position="39"/>
    </location>
</feature>
<dbReference type="InterPro" id="IPR011598">
    <property type="entry name" value="bHLH_dom"/>
</dbReference>
<name>A0AAD9KKH3_RIDPI</name>
<dbReference type="GO" id="GO:0046983">
    <property type="term" value="F:protein dimerization activity"/>
    <property type="evidence" value="ECO:0007669"/>
    <property type="project" value="InterPro"/>
</dbReference>
<dbReference type="Proteomes" id="UP001209878">
    <property type="component" value="Unassembled WGS sequence"/>
</dbReference>
<evidence type="ECO:0000259" key="2">
    <source>
        <dbReference type="PROSITE" id="PS50888"/>
    </source>
</evidence>
<dbReference type="AlphaFoldDB" id="A0AAD9KKH3"/>
<organism evidence="3 4">
    <name type="scientific">Ridgeia piscesae</name>
    <name type="common">Tubeworm</name>
    <dbReference type="NCBI Taxonomy" id="27915"/>
    <lineage>
        <taxon>Eukaryota</taxon>
        <taxon>Metazoa</taxon>
        <taxon>Spiralia</taxon>
        <taxon>Lophotrochozoa</taxon>
        <taxon>Annelida</taxon>
        <taxon>Polychaeta</taxon>
        <taxon>Sedentaria</taxon>
        <taxon>Canalipalpata</taxon>
        <taxon>Sabellida</taxon>
        <taxon>Siboglinidae</taxon>
        <taxon>Ridgeia</taxon>
    </lineage>
</organism>
<keyword evidence="4" id="KW-1185">Reference proteome</keyword>